<dbReference type="Proteomes" id="UP001056374">
    <property type="component" value="Chromosome"/>
</dbReference>
<protein>
    <submittedName>
        <fullName evidence="1">Uncharacterized protein</fullName>
    </submittedName>
</protein>
<accession>A0ABY4ZAZ5</accession>
<dbReference type="EMBL" id="CP099468">
    <property type="protein sequence ID" value="USQ85685.1"/>
    <property type="molecule type" value="Genomic_DNA"/>
</dbReference>
<sequence>MIKGIADRTEIIRPELIRIVECVEDYAATDLPDPGINTKVSLPEHRMQLVRAMKQEAAGTELAIITAQQKCKSLRRS</sequence>
<gene>
    <name evidence="1" type="ORF">NFX46_19135</name>
</gene>
<organism evidence="1 2">
    <name type="scientific">Streptomyces phaeoluteigriseus</name>
    <dbReference type="NCBI Taxonomy" id="114686"/>
    <lineage>
        <taxon>Bacteria</taxon>
        <taxon>Bacillati</taxon>
        <taxon>Actinomycetota</taxon>
        <taxon>Actinomycetes</taxon>
        <taxon>Kitasatosporales</taxon>
        <taxon>Streptomycetaceae</taxon>
        <taxon>Streptomyces</taxon>
        <taxon>Streptomyces aurantiacus group</taxon>
    </lineage>
</organism>
<name>A0ABY4ZAZ5_9ACTN</name>
<proteinExistence type="predicted"/>
<reference evidence="1" key="1">
    <citation type="submission" date="2022-06" db="EMBL/GenBank/DDBJ databases">
        <title>Complete genome sequence of soil microorganisms Streptomyces sp. Qhu-M197 isolated from Alpine meadows habitats on the Tibetan Plateau.</title>
        <authorList>
            <person name="Zhang B."/>
            <person name="Xiang X."/>
            <person name="Fan J."/>
        </authorList>
    </citation>
    <scope>NUCLEOTIDE SEQUENCE</scope>
    <source>
        <strain evidence="1">Qhu-M197</strain>
    </source>
</reference>
<evidence type="ECO:0000313" key="2">
    <source>
        <dbReference type="Proteomes" id="UP001056374"/>
    </source>
</evidence>
<keyword evidence="2" id="KW-1185">Reference proteome</keyword>
<dbReference type="RefSeq" id="WP_252550881.1">
    <property type="nucleotide sequence ID" value="NZ_CP099468.1"/>
</dbReference>
<evidence type="ECO:0000313" key="1">
    <source>
        <dbReference type="EMBL" id="USQ85685.1"/>
    </source>
</evidence>